<dbReference type="RefSeq" id="WP_282002267.1">
    <property type="nucleotide sequence ID" value="NZ_AP027151.1"/>
</dbReference>
<reference evidence="1 2" key="1">
    <citation type="submission" date="2022-12" db="EMBL/GenBank/DDBJ databases">
        <title>Polyphasic characterization of Geotalea uranireducens NIT-SL11 newly isolated from a complex of sewage sludge and microbially reduced graphene oxide.</title>
        <authorList>
            <person name="Xie L."/>
            <person name="Yoshida N."/>
            <person name="Meng L."/>
        </authorList>
    </citation>
    <scope>NUCLEOTIDE SEQUENCE [LARGE SCALE GENOMIC DNA]</scope>
    <source>
        <strain evidence="1 2">NIT-SL11</strain>
    </source>
</reference>
<evidence type="ECO:0008006" key="3">
    <source>
        <dbReference type="Google" id="ProtNLM"/>
    </source>
</evidence>
<sequence>MSDVPKSSGEKYIERIMEDLDPASERYQVLETAKRFKSSWVELGERLLSVNAQHLFRDWGYGSFEDYCAKEIRIKKDTAQKLTLAYRFMEKHEPELLARREEPRPLPDYRSIDLLRQAKEEKSFSDDQYADLRKSVVEDERSHPTILKRFKEVAALREEPIRDPAVVIKGALATARRLETVLRQVERLPDDYPRTIEALIAHLEGELEEMAVTVKEG</sequence>
<dbReference type="Proteomes" id="UP001317705">
    <property type="component" value="Chromosome"/>
</dbReference>
<accession>A0ABM8EHZ9</accession>
<evidence type="ECO:0000313" key="1">
    <source>
        <dbReference type="EMBL" id="BDV42053.1"/>
    </source>
</evidence>
<gene>
    <name evidence="1" type="ORF">GURASL_09760</name>
</gene>
<proteinExistence type="predicted"/>
<keyword evidence="2" id="KW-1185">Reference proteome</keyword>
<protein>
    <recommendedName>
        <fullName evidence="3">DUF3102 domain-containing protein</fullName>
    </recommendedName>
</protein>
<evidence type="ECO:0000313" key="2">
    <source>
        <dbReference type="Proteomes" id="UP001317705"/>
    </source>
</evidence>
<name>A0ABM8EHZ9_9BACT</name>
<organism evidence="1 2">
    <name type="scientific">Geotalea uraniireducens</name>
    <dbReference type="NCBI Taxonomy" id="351604"/>
    <lineage>
        <taxon>Bacteria</taxon>
        <taxon>Pseudomonadati</taxon>
        <taxon>Thermodesulfobacteriota</taxon>
        <taxon>Desulfuromonadia</taxon>
        <taxon>Geobacterales</taxon>
        <taxon>Geobacteraceae</taxon>
        <taxon>Geotalea</taxon>
    </lineage>
</organism>
<dbReference type="EMBL" id="AP027151">
    <property type="protein sequence ID" value="BDV42053.1"/>
    <property type="molecule type" value="Genomic_DNA"/>
</dbReference>